<reference evidence="4" key="1">
    <citation type="journal article" date="2019" name="Int. J. Syst. Evol. Microbiol.">
        <title>The Global Catalogue of Microorganisms (GCM) 10K type strain sequencing project: providing services to taxonomists for standard genome sequencing and annotation.</title>
        <authorList>
            <consortium name="The Broad Institute Genomics Platform"/>
            <consortium name="The Broad Institute Genome Sequencing Center for Infectious Disease"/>
            <person name="Wu L."/>
            <person name="Ma J."/>
        </authorList>
    </citation>
    <scope>NUCLEOTIDE SEQUENCE [LARGE SCALE GENOMIC DNA]</scope>
    <source>
        <strain evidence="4">JCM 9687</strain>
    </source>
</reference>
<name>A0ABP6RTI3_9PSEU</name>
<gene>
    <name evidence="3" type="ORF">GCM10020366_37270</name>
</gene>
<dbReference type="RefSeq" id="WP_344928250.1">
    <property type="nucleotide sequence ID" value="NZ_BAAAYK010000038.1"/>
</dbReference>
<dbReference type="InterPro" id="IPR018891">
    <property type="entry name" value="AIPR_C"/>
</dbReference>
<sequence>MTETSDFTAELQRRLLDRLEAFPEKTMTEAFVDFVGEHLVEDGTLDDLDAHSMEFMWQNRTVTVSGYDIAGSGSILHLVIADLGPFGEPLKRERVDQLIRRASAFADFCRSGGHQRLERSSPGYDMAERIHSAWSDLHMIRIFVLTAGTTSTRRLKETNVAGLPTTAQVWDLDRIQRLTGASRDQEEIQIDLAELGFTVRCLESPRQADGYRCLMAVLPGSLLAQLYDVHHSRILQRNVRAYLQSRGKVNKGIAETIQHEPGRFLAYNNGVSATAKEAELEHAPDGPILVRLTELQIVNGGQTTASLHHASRKGADLSDVHVPAKITLISDERLDPMIPEISKYANSQNAVTSADFEGNSPFHVGLERLSRSTWTTDPEGKQSRWYYERVRGQYDVERSRCRTAARRRNFDHENPRRQRFGKTDAAKYELAAALRPDVVCLGAQKCFLRWTEDENLDKREAPNLEYFRHLVAKAVVFNETRSLIQKENFGGYLGQTTAYVVSLITERLGGLDLDTVWRGQRLPDELVAAVPDVARAVRAVLIEPPGSANVTEWCKKASCWEAVRASAWTPPADLQRAARAR</sequence>
<evidence type="ECO:0000313" key="3">
    <source>
        <dbReference type="EMBL" id="GAA3359803.1"/>
    </source>
</evidence>
<dbReference type="EMBL" id="BAAAYK010000038">
    <property type="protein sequence ID" value="GAA3359803.1"/>
    <property type="molecule type" value="Genomic_DNA"/>
</dbReference>
<evidence type="ECO:0000259" key="1">
    <source>
        <dbReference type="Pfam" id="PF10592"/>
    </source>
</evidence>
<dbReference type="Pfam" id="PF10592">
    <property type="entry name" value="AIPR"/>
    <property type="match status" value="1"/>
</dbReference>
<evidence type="ECO:0000259" key="2">
    <source>
        <dbReference type="Pfam" id="PF22879"/>
    </source>
</evidence>
<feature type="domain" description="Abortive phage infection protein C-terminal" evidence="1">
    <location>
        <begin position="235"/>
        <end position="544"/>
    </location>
</feature>
<dbReference type="Proteomes" id="UP001500483">
    <property type="component" value="Unassembled WGS sequence"/>
</dbReference>
<protein>
    <submittedName>
        <fullName evidence="3">AIPR family protein</fullName>
    </submittedName>
</protein>
<evidence type="ECO:0000313" key="4">
    <source>
        <dbReference type="Proteomes" id="UP001500483"/>
    </source>
</evidence>
<dbReference type="InterPro" id="IPR055101">
    <property type="entry name" value="AIPR_N"/>
</dbReference>
<feature type="domain" description="Abortive infection phage resistance protein N-terminal" evidence="2">
    <location>
        <begin position="31"/>
        <end position="177"/>
    </location>
</feature>
<organism evidence="3 4">
    <name type="scientific">Saccharopolyspora gregorii</name>
    <dbReference type="NCBI Taxonomy" id="33914"/>
    <lineage>
        <taxon>Bacteria</taxon>
        <taxon>Bacillati</taxon>
        <taxon>Actinomycetota</taxon>
        <taxon>Actinomycetes</taxon>
        <taxon>Pseudonocardiales</taxon>
        <taxon>Pseudonocardiaceae</taxon>
        <taxon>Saccharopolyspora</taxon>
    </lineage>
</organism>
<dbReference type="Pfam" id="PF22879">
    <property type="entry name" value="AIPR_N"/>
    <property type="match status" value="1"/>
</dbReference>
<proteinExistence type="predicted"/>
<comment type="caution">
    <text evidence="3">The sequence shown here is derived from an EMBL/GenBank/DDBJ whole genome shotgun (WGS) entry which is preliminary data.</text>
</comment>
<accession>A0ABP6RTI3</accession>
<keyword evidence="4" id="KW-1185">Reference proteome</keyword>